<dbReference type="HOGENOM" id="CLU_1743693_0_0_1"/>
<dbReference type="Gramene" id="KQK87982">
    <property type="protein sequence ID" value="KQK87982"/>
    <property type="gene ID" value="SETIT_037185mg"/>
</dbReference>
<sequence>MVQKLVLVQTYSINTQEDKSNPESTAPLAPPGRGETSDAALARRPAASTSFSFFPEPHRRRRRAGSHPAPDAAMQNQIVCHACRTVLLYPRGAPSVCCALCQAVTTVPPPGTCWTLRFLSSELGRLAIITSTASRALAARNSWRAGEHKA</sequence>
<evidence type="ECO:0000256" key="1">
    <source>
        <dbReference type="SAM" id="MobiDB-lite"/>
    </source>
</evidence>
<proteinExistence type="predicted"/>
<dbReference type="NCBIfam" id="TIGR01053">
    <property type="entry name" value="LSD1"/>
    <property type="match status" value="1"/>
</dbReference>
<name>K4AG95_SETIT</name>
<dbReference type="AlphaFoldDB" id="K4AG95"/>
<reference evidence="4" key="1">
    <citation type="journal article" date="2012" name="Nat. Biotechnol.">
        <title>Reference genome sequence of the model plant Setaria.</title>
        <authorList>
            <person name="Bennetzen J.L."/>
            <person name="Schmutz J."/>
            <person name="Wang H."/>
            <person name="Percifield R."/>
            <person name="Hawkins J."/>
            <person name="Pontaroli A.C."/>
            <person name="Estep M."/>
            <person name="Feng L."/>
            <person name="Vaughn J.N."/>
            <person name="Grimwood J."/>
            <person name="Jenkins J."/>
            <person name="Barry K."/>
            <person name="Lindquist E."/>
            <person name="Hellsten U."/>
            <person name="Deshpande S."/>
            <person name="Wang X."/>
            <person name="Wu X."/>
            <person name="Mitros T."/>
            <person name="Triplett J."/>
            <person name="Yang X."/>
            <person name="Ye C.Y."/>
            <person name="Mauro-Herrera M."/>
            <person name="Wang L."/>
            <person name="Li P."/>
            <person name="Sharma M."/>
            <person name="Sharma R."/>
            <person name="Ronald P.C."/>
            <person name="Panaud O."/>
            <person name="Kellogg E.A."/>
            <person name="Brutnell T.P."/>
            <person name="Doust A.N."/>
            <person name="Tuskan G.A."/>
            <person name="Rokhsar D."/>
            <person name="Devos K.M."/>
        </authorList>
    </citation>
    <scope>NUCLEOTIDE SEQUENCE [LARGE SCALE GENOMIC DNA]</scope>
    <source>
        <strain evidence="4">cv. Yugu1</strain>
    </source>
</reference>
<accession>K4AG95</accession>
<evidence type="ECO:0000259" key="2">
    <source>
        <dbReference type="Pfam" id="PF06943"/>
    </source>
</evidence>
<feature type="domain" description="Zinc finger LSD1-type" evidence="2">
    <location>
        <begin position="80"/>
        <end position="104"/>
    </location>
</feature>
<evidence type="ECO:0000313" key="3">
    <source>
        <dbReference type="EnsemblPlants" id="KQK87982"/>
    </source>
</evidence>
<keyword evidence="4" id="KW-1185">Reference proteome</keyword>
<dbReference type="EMBL" id="AGNK02005466">
    <property type="status" value="NOT_ANNOTATED_CDS"/>
    <property type="molecule type" value="Genomic_DNA"/>
</dbReference>
<evidence type="ECO:0000313" key="4">
    <source>
        <dbReference type="Proteomes" id="UP000004995"/>
    </source>
</evidence>
<dbReference type="InterPro" id="IPR005735">
    <property type="entry name" value="Znf_LSD1"/>
</dbReference>
<reference evidence="3" key="2">
    <citation type="submission" date="2018-08" db="UniProtKB">
        <authorList>
            <consortium name="EnsemblPlants"/>
        </authorList>
    </citation>
    <scope>IDENTIFICATION</scope>
    <source>
        <strain evidence="3">Yugu1</strain>
    </source>
</reference>
<dbReference type="Pfam" id="PF06943">
    <property type="entry name" value="zf-LSD1"/>
    <property type="match status" value="1"/>
</dbReference>
<feature type="region of interest" description="Disordered" evidence="1">
    <location>
        <begin position="13"/>
        <end position="71"/>
    </location>
</feature>
<protein>
    <recommendedName>
        <fullName evidence="2">Zinc finger LSD1-type domain-containing protein</fullName>
    </recommendedName>
</protein>
<dbReference type="EnsemblPlants" id="KQK87982">
    <property type="protein sequence ID" value="KQK87982"/>
    <property type="gene ID" value="SETIT_037185mg"/>
</dbReference>
<organism evidence="3 4">
    <name type="scientific">Setaria italica</name>
    <name type="common">Foxtail millet</name>
    <name type="synonym">Panicum italicum</name>
    <dbReference type="NCBI Taxonomy" id="4555"/>
    <lineage>
        <taxon>Eukaryota</taxon>
        <taxon>Viridiplantae</taxon>
        <taxon>Streptophyta</taxon>
        <taxon>Embryophyta</taxon>
        <taxon>Tracheophyta</taxon>
        <taxon>Spermatophyta</taxon>
        <taxon>Magnoliopsida</taxon>
        <taxon>Liliopsida</taxon>
        <taxon>Poales</taxon>
        <taxon>Poaceae</taxon>
        <taxon>PACMAD clade</taxon>
        <taxon>Panicoideae</taxon>
        <taxon>Panicodae</taxon>
        <taxon>Paniceae</taxon>
        <taxon>Cenchrinae</taxon>
        <taxon>Setaria</taxon>
    </lineage>
</organism>
<dbReference type="Proteomes" id="UP000004995">
    <property type="component" value="Unassembled WGS sequence"/>
</dbReference>